<keyword evidence="2" id="KW-0812">Transmembrane</keyword>
<evidence type="ECO:0000256" key="2">
    <source>
        <dbReference type="SAM" id="Phobius"/>
    </source>
</evidence>
<dbReference type="Proteomes" id="UP000683360">
    <property type="component" value="Unassembled WGS sequence"/>
</dbReference>
<evidence type="ECO:0000256" key="1">
    <source>
        <dbReference type="SAM" id="MobiDB-lite"/>
    </source>
</evidence>
<evidence type="ECO:0000313" key="3">
    <source>
        <dbReference type="EMBL" id="CAG2226240.1"/>
    </source>
</evidence>
<name>A0A8S3TAY6_MYTED</name>
<feature type="compositionally biased region" description="Polar residues" evidence="1">
    <location>
        <begin position="114"/>
        <end position="125"/>
    </location>
</feature>
<sequence length="195" mass="22468">MKENTRVISLIREGSASETVYLVVQDNDSETVPHSSPPYSGTYVKGFSMKEQILYGVIVVLVLIIMSLIGHAYIRIRCKQTNYTVPNTDVVRQTSFEIEMRDITSTEHDENETLRNQQSLTNQEDTLADDRHSDLSTMNSRSSYLHSDRSQHMNEDDYLHPYHSLVHNSMDVHEYAIVDRHENAEYEEIADVSKN</sequence>
<dbReference type="EMBL" id="CAJPWZ010001886">
    <property type="protein sequence ID" value="CAG2226240.1"/>
    <property type="molecule type" value="Genomic_DNA"/>
</dbReference>
<accession>A0A8S3TAY6</accession>
<gene>
    <name evidence="3" type="ORF">MEDL_39333</name>
</gene>
<feature type="region of interest" description="Disordered" evidence="1">
    <location>
        <begin position="105"/>
        <end position="151"/>
    </location>
</feature>
<proteinExistence type="predicted"/>
<feature type="transmembrane region" description="Helical" evidence="2">
    <location>
        <begin position="53"/>
        <end position="74"/>
    </location>
</feature>
<feature type="compositionally biased region" description="Polar residues" evidence="1">
    <location>
        <begin position="135"/>
        <end position="145"/>
    </location>
</feature>
<comment type="caution">
    <text evidence="3">The sequence shown here is derived from an EMBL/GenBank/DDBJ whole genome shotgun (WGS) entry which is preliminary data.</text>
</comment>
<keyword evidence="2" id="KW-1133">Transmembrane helix</keyword>
<reference evidence="3" key="1">
    <citation type="submission" date="2021-03" db="EMBL/GenBank/DDBJ databases">
        <authorList>
            <person name="Bekaert M."/>
        </authorList>
    </citation>
    <scope>NUCLEOTIDE SEQUENCE</scope>
</reference>
<keyword evidence="2" id="KW-0472">Membrane</keyword>
<organism evidence="3 4">
    <name type="scientific">Mytilus edulis</name>
    <name type="common">Blue mussel</name>
    <dbReference type="NCBI Taxonomy" id="6550"/>
    <lineage>
        <taxon>Eukaryota</taxon>
        <taxon>Metazoa</taxon>
        <taxon>Spiralia</taxon>
        <taxon>Lophotrochozoa</taxon>
        <taxon>Mollusca</taxon>
        <taxon>Bivalvia</taxon>
        <taxon>Autobranchia</taxon>
        <taxon>Pteriomorphia</taxon>
        <taxon>Mytilida</taxon>
        <taxon>Mytiloidea</taxon>
        <taxon>Mytilidae</taxon>
        <taxon>Mytilinae</taxon>
        <taxon>Mytilus</taxon>
    </lineage>
</organism>
<evidence type="ECO:0000313" key="4">
    <source>
        <dbReference type="Proteomes" id="UP000683360"/>
    </source>
</evidence>
<protein>
    <submittedName>
        <fullName evidence="3">Uncharacterized protein</fullName>
    </submittedName>
</protein>
<dbReference type="AlphaFoldDB" id="A0A8S3TAY6"/>
<keyword evidence="4" id="KW-1185">Reference proteome</keyword>